<dbReference type="RefSeq" id="WP_002926702.1">
    <property type="nucleotide sequence ID" value="NZ_CP071430.1"/>
</dbReference>
<dbReference type="AlphaFoldDB" id="A0A2X3V3J1"/>
<sequence>MKWSKTKSLITLLVLAGLSLVSWTLYRYYNEQYYGQYSQYTGKAEIDDYEIIADGAGAIVHWTSTTPDEDKKMDEFGSHFRDKIDQKSSRYILRQNIKLKELPYRLMERPSDGAYWTLSVYHINDKKIEEEKEIDLYKVVESYNSNYLPAELGGIYTWQGQDYLWIEIRDLENPQETRPLFLNLKSRKLEENEILAQDDMRKPFIRLATNWDQKASGIYTTTPGGEVRIDKSVLGQTQFDSSSKAYKLLEKKGTTVFLLNSKNSAESFSREAAVYSLLMPDTVNVYEAVTIPPEVSVDSQEHIVNSKEEFDRYYDLEKAKKAYHETE</sequence>
<protein>
    <submittedName>
        <fullName evidence="2">Putative lipoprotein</fullName>
    </submittedName>
</protein>
<evidence type="ECO:0000313" key="3">
    <source>
        <dbReference type="Proteomes" id="UP000249623"/>
    </source>
</evidence>
<dbReference type="EMBL" id="RJMK01000002">
    <property type="protein sequence ID" value="RSI08654.1"/>
    <property type="molecule type" value="Genomic_DNA"/>
</dbReference>
<keyword evidence="2" id="KW-0449">Lipoprotein</keyword>
<dbReference type="Proteomes" id="UP000272846">
    <property type="component" value="Unassembled WGS sequence"/>
</dbReference>
<reference evidence="1 4" key="2">
    <citation type="submission" date="2018-11" db="EMBL/GenBank/DDBJ databases">
        <title>Species Designations Belie Phenotypic and Genotypic Heterogeneity in Oral Streptococci.</title>
        <authorList>
            <person name="Velsko I."/>
        </authorList>
    </citation>
    <scope>NUCLEOTIDE SEQUENCE [LARGE SCALE GENOMIC DNA]</scope>
    <source>
        <strain evidence="1 4">KLC04</strain>
    </source>
</reference>
<dbReference type="EMBL" id="LS483346">
    <property type="protein sequence ID" value="SQF35824.1"/>
    <property type="molecule type" value="Genomic_DNA"/>
</dbReference>
<evidence type="ECO:0000313" key="1">
    <source>
        <dbReference type="EMBL" id="RSI08654.1"/>
    </source>
</evidence>
<evidence type="ECO:0000313" key="4">
    <source>
        <dbReference type="Proteomes" id="UP000272846"/>
    </source>
</evidence>
<name>A0A2X3V3J1_STRSA</name>
<accession>A0A2X3V3J1</accession>
<organism evidence="2 3">
    <name type="scientific">Streptococcus sanguinis</name>
    <dbReference type="NCBI Taxonomy" id="1305"/>
    <lineage>
        <taxon>Bacteria</taxon>
        <taxon>Bacillati</taxon>
        <taxon>Bacillota</taxon>
        <taxon>Bacilli</taxon>
        <taxon>Lactobacillales</taxon>
        <taxon>Streptococcaceae</taxon>
        <taxon>Streptococcus</taxon>
    </lineage>
</organism>
<gene>
    <name evidence="1" type="ORF">D8888_06505</name>
    <name evidence="2" type="ORF">NCTC11085_01979</name>
</gene>
<dbReference type="Proteomes" id="UP000249623">
    <property type="component" value="Chromosome 1"/>
</dbReference>
<reference evidence="2 3" key="1">
    <citation type="submission" date="2018-06" db="EMBL/GenBank/DDBJ databases">
        <authorList>
            <consortium name="Pathogen Informatics"/>
            <person name="Doyle S."/>
        </authorList>
    </citation>
    <scope>NUCLEOTIDE SEQUENCE [LARGE SCALE GENOMIC DNA]</scope>
    <source>
        <strain evidence="2 3">NCTC11085</strain>
    </source>
</reference>
<proteinExistence type="predicted"/>
<evidence type="ECO:0000313" key="2">
    <source>
        <dbReference type="EMBL" id="SQF35824.1"/>
    </source>
</evidence>